<proteinExistence type="predicted"/>
<dbReference type="Proteomes" id="UP000215199">
    <property type="component" value="Unassembled WGS sequence"/>
</dbReference>
<name>A0A229SME0_9PSEU</name>
<comment type="caution">
    <text evidence="1">The sequence shown here is derived from an EMBL/GenBank/DDBJ whole genome shotgun (WGS) entry which is preliminary data.</text>
</comment>
<dbReference type="OrthoDB" id="7936138at2"/>
<evidence type="ECO:0000313" key="1">
    <source>
        <dbReference type="EMBL" id="OXM59980.1"/>
    </source>
</evidence>
<reference evidence="2" key="1">
    <citation type="submission" date="2017-07" db="EMBL/GenBank/DDBJ databases">
        <title>Comparative genome mining reveals phylogenetic distribution patterns of secondary metabolites in Amycolatopsis.</title>
        <authorList>
            <person name="Adamek M."/>
            <person name="Alanjary M."/>
            <person name="Sales-Ortells H."/>
            <person name="Goodfellow M."/>
            <person name="Bull A.T."/>
            <person name="Kalinowski J."/>
            <person name="Ziemert N."/>
        </authorList>
    </citation>
    <scope>NUCLEOTIDE SEQUENCE [LARGE SCALE GENOMIC DNA]</scope>
    <source>
        <strain evidence="2">H5</strain>
    </source>
</reference>
<dbReference type="AlphaFoldDB" id="A0A229SME0"/>
<dbReference type="EMBL" id="NMUL01000067">
    <property type="protein sequence ID" value="OXM59980.1"/>
    <property type="molecule type" value="Genomic_DNA"/>
</dbReference>
<gene>
    <name evidence="1" type="ORF">CF165_44575</name>
</gene>
<sequence>MPTSPSPLAPGAAVTATVPVLEPPAWAVAERALFDRLDEAWRRFEEVYADERGRLRYPGKLSTRDGGDDFYEAFFNWPQLYLLGGSTDILRAAARHWRGVTDQLTELGVVRDDFERGYDWFHQGESALLFYGLTVADPGTWAGHARRFAELYTDPAHGNYDPARRIVLGAHNGTDGADRGLFDGSQYPWTQAEADTYGYPLDWLPGRAANGGPDGDPRLGEEMARRLGRGDVAMNMSISGLVLNAWLATGDEAFRTWVTGYVGGWRKRAEANDGVVPDNVDRNGVVGGTLDGRWYGGHYGWTWPHGLYSIGQAQAVAALSAALATSDDSYLDMVRTTHDHVYALARDLTLAESDTSIRRKAAALLGPDADRPTSMIPLRHSDRGPHDWNPPSLTVPMALWIHSGLPGDRARLERLRERSGRDWRLVLPFRDKEESGHEAPWFAFLTGDNPGYPERALAAAEHQLRRRLALIGAYPGEAVQEADIHLWQQVNPVVTEVLTQLTWGGPQVIYNGGHPQARVRYWDADAARPGLPADVAALVSDVEPQHVVVDLVNLSAAAERALVLQGGTFAEHRLNAVEVTQTPPDPAWPGDFYAYESAPPAPIERAVPVGEGVRYLTVTLPPGTRIRLTIAMTLRAFPPTLDAPVGSSL</sequence>
<organism evidence="1 2">
    <name type="scientific">Amycolatopsis vastitatis</name>
    <dbReference type="NCBI Taxonomy" id="1905142"/>
    <lineage>
        <taxon>Bacteria</taxon>
        <taxon>Bacillati</taxon>
        <taxon>Actinomycetota</taxon>
        <taxon>Actinomycetes</taxon>
        <taxon>Pseudonocardiales</taxon>
        <taxon>Pseudonocardiaceae</taxon>
        <taxon>Amycolatopsis</taxon>
    </lineage>
</organism>
<dbReference type="InterPro" id="IPR058347">
    <property type="entry name" value="DUF8034"/>
</dbReference>
<dbReference type="RefSeq" id="WP_093953644.1">
    <property type="nucleotide sequence ID" value="NZ_NMUL01000067.1"/>
</dbReference>
<protein>
    <submittedName>
        <fullName evidence="1">Uncharacterized protein</fullName>
    </submittedName>
</protein>
<evidence type="ECO:0000313" key="2">
    <source>
        <dbReference type="Proteomes" id="UP000215199"/>
    </source>
</evidence>
<accession>A0A229SME0</accession>
<dbReference type="Pfam" id="PF26099">
    <property type="entry name" value="DUF8034"/>
    <property type="match status" value="1"/>
</dbReference>
<keyword evidence="2" id="KW-1185">Reference proteome</keyword>